<evidence type="ECO:0000256" key="3">
    <source>
        <dbReference type="ARBA" id="ARBA00022692"/>
    </source>
</evidence>
<dbReference type="GO" id="GO:0005789">
    <property type="term" value="C:endoplasmic reticulum membrane"/>
    <property type="evidence" value="ECO:0007669"/>
    <property type="project" value="TreeGrafter"/>
</dbReference>
<dbReference type="GO" id="GO:0046872">
    <property type="term" value="F:metal ion binding"/>
    <property type="evidence" value="ECO:0007669"/>
    <property type="project" value="UniProtKB-KW"/>
</dbReference>
<comment type="similarity">
    <text evidence="2">Belongs to the alkaline ceramidase family.</text>
</comment>
<keyword evidence="5 9" id="KW-1133">Transmembrane helix</keyword>
<feature type="transmembrane region" description="Helical" evidence="9">
    <location>
        <begin position="159"/>
        <end position="180"/>
    </location>
</feature>
<dbReference type="RefSeq" id="XP_046008195.1">
    <property type="nucleotide sequence ID" value="XM_046150604.1"/>
</dbReference>
<accession>A0A9P8XXJ8</accession>
<feature type="transmembrane region" description="Helical" evidence="9">
    <location>
        <begin position="201"/>
        <end position="218"/>
    </location>
</feature>
<sequence length="271" mass="32050">MSEQSRHRLANSHNYQGVWGPPTSSANFCEEDYDVTRYIAEFMNSATNLAYIYYALVHMYGHRRRGSWSPNYDFMSVSMIILGISSTLFHSTNRQTMQFADELAMLVLAWAIFHAMWTSGPASTRDGPSSLYERPIKIFMALFFPAFGAFYVYTGKLVYHYVCFFGLVILIIMRGYYLFWLRTPSFPEEKRKDWRWRGRKALAILVLAYVLWNIDLEFCTELRALRTRMRLPWAWLLELHGWWHIFTATSAAWYMDILREVQDEIAKEKRV</sequence>
<keyword evidence="8" id="KW-0862">Zinc</keyword>
<dbReference type="PANTHER" id="PTHR46187">
    <property type="entry name" value="ALKALINE CERAMIDASE 3"/>
    <property type="match status" value="1"/>
</dbReference>
<dbReference type="OrthoDB" id="187171at2759"/>
<evidence type="ECO:0000256" key="9">
    <source>
        <dbReference type="SAM" id="Phobius"/>
    </source>
</evidence>
<comment type="subcellular location">
    <subcellularLocation>
        <location evidence="1">Membrane</location>
        <topology evidence="1">Multi-pass membrane protein</topology>
    </subcellularLocation>
</comment>
<evidence type="ECO:0000256" key="2">
    <source>
        <dbReference type="ARBA" id="ARBA00009780"/>
    </source>
</evidence>
<gene>
    <name evidence="10" type="ORF">B0I36DRAFT_251325</name>
</gene>
<keyword evidence="11" id="KW-1185">Reference proteome</keyword>
<reference evidence="10" key="1">
    <citation type="journal article" date="2021" name="Nat. Commun.">
        <title>Genetic determinants of endophytism in the Arabidopsis root mycobiome.</title>
        <authorList>
            <person name="Mesny F."/>
            <person name="Miyauchi S."/>
            <person name="Thiergart T."/>
            <person name="Pickel B."/>
            <person name="Atanasova L."/>
            <person name="Karlsson M."/>
            <person name="Huettel B."/>
            <person name="Barry K.W."/>
            <person name="Haridas S."/>
            <person name="Chen C."/>
            <person name="Bauer D."/>
            <person name="Andreopoulos W."/>
            <person name="Pangilinan J."/>
            <person name="LaButti K."/>
            <person name="Riley R."/>
            <person name="Lipzen A."/>
            <person name="Clum A."/>
            <person name="Drula E."/>
            <person name="Henrissat B."/>
            <person name="Kohler A."/>
            <person name="Grigoriev I.V."/>
            <person name="Martin F.M."/>
            <person name="Hacquard S."/>
        </authorList>
    </citation>
    <scope>NUCLEOTIDE SEQUENCE</scope>
    <source>
        <strain evidence="10">MPI-CAGE-CH-0230</strain>
    </source>
</reference>
<evidence type="ECO:0000256" key="7">
    <source>
        <dbReference type="PIRSR" id="PIRSR608901-1"/>
    </source>
</evidence>
<feature type="transmembrane region" description="Helical" evidence="9">
    <location>
        <begin position="72"/>
        <end position="91"/>
    </location>
</feature>
<dbReference type="GO" id="GO:0016811">
    <property type="term" value="F:hydrolase activity, acting on carbon-nitrogen (but not peptide) bonds, in linear amides"/>
    <property type="evidence" value="ECO:0007669"/>
    <property type="project" value="InterPro"/>
</dbReference>
<dbReference type="GO" id="GO:0046514">
    <property type="term" value="P:ceramide catabolic process"/>
    <property type="evidence" value="ECO:0007669"/>
    <property type="project" value="TreeGrafter"/>
</dbReference>
<dbReference type="AlphaFoldDB" id="A0A9P8XXJ8"/>
<keyword evidence="7" id="KW-0106">Calcium</keyword>
<feature type="transmembrane region" description="Helical" evidence="9">
    <location>
        <begin position="136"/>
        <end position="153"/>
    </location>
</feature>
<dbReference type="EMBL" id="JAGTJQ010000009">
    <property type="protein sequence ID" value="KAH7024647.1"/>
    <property type="molecule type" value="Genomic_DNA"/>
</dbReference>
<dbReference type="GeneID" id="70180150"/>
<feature type="binding site" evidence="8">
    <location>
        <position position="244"/>
    </location>
    <ligand>
        <name>Zn(2+)</name>
        <dbReference type="ChEBI" id="CHEBI:29105"/>
        <note>catalytic</note>
    </ligand>
</feature>
<keyword evidence="3 9" id="KW-0812">Transmembrane</keyword>
<feature type="binding site" evidence="7">
    <location>
        <position position="30"/>
    </location>
    <ligand>
        <name>Ca(2+)</name>
        <dbReference type="ChEBI" id="CHEBI:29108"/>
    </ligand>
</feature>
<comment type="cofactor">
    <cofactor evidence="8">
        <name>Zn(2+)</name>
        <dbReference type="ChEBI" id="CHEBI:29105"/>
    </cofactor>
</comment>
<keyword evidence="4" id="KW-0378">Hydrolase</keyword>
<protein>
    <submittedName>
        <fullName evidence="10">Ceramidase</fullName>
    </submittedName>
</protein>
<evidence type="ECO:0000256" key="1">
    <source>
        <dbReference type="ARBA" id="ARBA00004141"/>
    </source>
</evidence>
<feature type="transmembrane region" description="Helical" evidence="9">
    <location>
        <begin position="103"/>
        <end position="124"/>
    </location>
</feature>
<dbReference type="Proteomes" id="UP000756346">
    <property type="component" value="Unassembled WGS sequence"/>
</dbReference>
<name>A0A9P8XXJ8_9PEZI</name>
<feature type="binding site" evidence="7">
    <location>
        <position position="41"/>
    </location>
    <ligand>
        <name>Ca(2+)</name>
        <dbReference type="ChEBI" id="CHEBI:29108"/>
    </ligand>
</feature>
<evidence type="ECO:0000313" key="10">
    <source>
        <dbReference type="EMBL" id="KAH7024647.1"/>
    </source>
</evidence>
<feature type="binding site" evidence="8">
    <location>
        <position position="240"/>
    </location>
    <ligand>
        <name>Zn(2+)</name>
        <dbReference type="ChEBI" id="CHEBI:29105"/>
        <note>catalytic</note>
    </ligand>
</feature>
<dbReference type="Pfam" id="PF05875">
    <property type="entry name" value="Ceramidase"/>
    <property type="match status" value="1"/>
</dbReference>
<evidence type="ECO:0000256" key="8">
    <source>
        <dbReference type="PIRSR" id="PIRSR608901-2"/>
    </source>
</evidence>
<keyword evidence="7" id="KW-0479">Metal-binding</keyword>
<organism evidence="10 11">
    <name type="scientific">Microdochium trichocladiopsis</name>
    <dbReference type="NCBI Taxonomy" id="1682393"/>
    <lineage>
        <taxon>Eukaryota</taxon>
        <taxon>Fungi</taxon>
        <taxon>Dikarya</taxon>
        <taxon>Ascomycota</taxon>
        <taxon>Pezizomycotina</taxon>
        <taxon>Sordariomycetes</taxon>
        <taxon>Xylariomycetidae</taxon>
        <taxon>Xylariales</taxon>
        <taxon>Microdochiaceae</taxon>
        <taxon>Microdochium</taxon>
    </lineage>
</organism>
<evidence type="ECO:0000256" key="6">
    <source>
        <dbReference type="ARBA" id="ARBA00023136"/>
    </source>
</evidence>
<feature type="binding site" evidence="8">
    <location>
        <position position="90"/>
    </location>
    <ligand>
        <name>Zn(2+)</name>
        <dbReference type="ChEBI" id="CHEBI:29105"/>
        <note>catalytic</note>
    </ligand>
</feature>
<keyword evidence="6 9" id="KW-0472">Membrane</keyword>
<dbReference type="InterPro" id="IPR008901">
    <property type="entry name" value="ACER"/>
</dbReference>
<evidence type="ECO:0000256" key="4">
    <source>
        <dbReference type="ARBA" id="ARBA00022801"/>
    </source>
</evidence>
<dbReference type="GO" id="GO:0046513">
    <property type="term" value="P:ceramide biosynthetic process"/>
    <property type="evidence" value="ECO:0007669"/>
    <property type="project" value="TreeGrafter"/>
</dbReference>
<evidence type="ECO:0000313" key="11">
    <source>
        <dbReference type="Proteomes" id="UP000756346"/>
    </source>
</evidence>
<proteinExistence type="inferred from homology"/>
<evidence type="ECO:0000256" key="5">
    <source>
        <dbReference type="ARBA" id="ARBA00022989"/>
    </source>
</evidence>
<comment type="caution">
    <text evidence="10">The sequence shown here is derived from an EMBL/GenBank/DDBJ whole genome shotgun (WGS) entry which is preliminary data.</text>
</comment>
<dbReference type="PANTHER" id="PTHR46187:SF1">
    <property type="entry name" value="ALKALINE PHYTOCERAMIDASE"/>
    <property type="match status" value="1"/>
</dbReference>